<keyword evidence="1" id="KW-0678">Repressor</keyword>
<dbReference type="RefSeq" id="WP_242945683.1">
    <property type="nucleotide sequence ID" value="NZ_FOIF01000003.1"/>
</dbReference>
<dbReference type="SUPFAM" id="SSF47413">
    <property type="entry name" value="lambda repressor-like DNA-binding domains"/>
    <property type="match status" value="1"/>
</dbReference>
<dbReference type="PROSITE" id="PS50932">
    <property type="entry name" value="HTH_LACI_2"/>
    <property type="match status" value="1"/>
</dbReference>
<dbReference type="EMBL" id="FOIF01000003">
    <property type="protein sequence ID" value="SES68457.1"/>
    <property type="molecule type" value="Genomic_DNA"/>
</dbReference>
<dbReference type="SUPFAM" id="SSF53822">
    <property type="entry name" value="Periplasmic binding protein-like I"/>
    <property type="match status" value="1"/>
</dbReference>
<accession>A0A1H9YHK5</accession>
<dbReference type="InterPro" id="IPR000843">
    <property type="entry name" value="HTH_LacI"/>
</dbReference>
<evidence type="ECO:0000259" key="5">
    <source>
        <dbReference type="PROSITE" id="PS50932"/>
    </source>
</evidence>
<dbReference type="Proteomes" id="UP000243819">
    <property type="component" value="Unassembled WGS sequence"/>
</dbReference>
<keyword evidence="2" id="KW-0805">Transcription regulation</keyword>
<evidence type="ECO:0000313" key="7">
    <source>
        <dbReference type="Proteomes" id="UP000243819"/>
    </source>
</evidence>
<evidence type="ECO:0000256" key="4">
    <source>
        <dbReference type="ARBA" id="ARBA00023163"/>
    </source>
</evidence>
<dbReference type="Pfam" id="PF00356">
    <property type="entry name" value="LacI"/>
    <property type="match status" value="1"/>
</dbReference>
<name>A0A1H9YHK5_9FIRM</name>
<dbReference type="SMART" id="SM00354">
    <property type="entry name" value="HTH_LACI"/>
    <property type="match status" value="1"/>
</dbReference>
<dbReference type="InterPro" id="IPR028082">
    <property type="entry name" value="Peripla_BP_I"/>
</dbReference>
<protein>
    <submittedName>
        <fullName evidence="6">Transcriptional regulator, LacI family</fullName>
    </submittedName>
</protein>
<keyword evidence="4" id="KW-0804">Transcription</keyword>
<dbReference type="Gene3D" id="1.10.260.40">
    <property type="entry name" value="lambda repressor-like DNA-binding domains"/>
    <property type="match status" value="1"/>
</dbReference>
<dbReference type="Pfam" id="PF13377">
    <property type="entry name" value="Peripla_BP_3"/>
    <property type="match status" value="1"/>
</dbReference>
<proteinExistence type="predicted"/>
<evidence type="ECO:0000313" key="6">
    <source>
        <dbReference type="EMBL" id="SES68457.1"/>
    </source>
</evidence>
<dbReference type="STRING" id="1120990.SAMN03080614_100325"/>
<dbReference type="InterPro" id="IPR046335">
    <property type="entry name" value="LacI/GalR-like_sensor"/>
</dbReference>
<feature type="domain" description="HTH lacI-type" evidence="5">
    <location>
        <begin position="8"/>
        <end position="51"/>
    </location>
</feature>
<dbReference type="GO" id="GO:0003700">
    <property type="term" value="F:DNA-binding transcription factor activity"/>
    <property type="evidence" value="ECO:0007669"/>
    <property type="project" value="TreeGrafter"/>
</dbReference>
<evidence type="ECO:0000256" key="2">
    <source>
        <dbReference type="ARBA" id="ARBA00023015"/>
    </source>
</evidence>
<dbReference type="Gene3D" id="3.40.50.2300">
    <property type="match status" value="2"/>
</dbReference>
<keyword evidence="3" id="KW-0238">DNA-binding</keyword>
<dbReference type="CDD" id="cd01392">
    <property type="entry name" value="HTH_LacI"/>
    <property type="match status" value="1"/>
</dbReference>
<gene>
    <name evidence="6" type="ORF">SAMN03080614_100325</name>
</gene>
<keyword evidence="7" id="KW-1185">Reference proteome</keyword>
<dbReference type="GO" id="GO:0000976">
    <property type="term" value="F:transcription cis-regulatory region binding"/>
    <property type="evidence" value="ECO:0007669"/>
    <property type="project" value="TreeGrafter"/>
</dbReference>
<dbReference type="PANTHER" id="PTHR30146">
    <property type="entry name" value="LACI-RELATED TRANSCRIPTIONAL REPRESSOR"/>
    <property type="match status" value="1"/>
</dbReference>
<reference evidence="7" key="1">
    <citation type="submission" date="2016-10" db="EMBL/GenBank/DDBJ databases">
        <authorList>
            <person name="Varghese N."/>
            <person name="Submissions S."/>
        </authorList>
    </citation>
    <scope>NUCLEOTIDE SEQUENCE [LARGE SCALE GENOMIC DNA]</scope>
    <source>
        <strain evidence="7">DSM 13577</strain>
    </source>
</reference>
<dbReference type="AlphaFoldDB" id="A0A1H9YHK5"/>
<organism evidence="6 7">
    <name type="scientific">Anaerobranca gottschalkii DSM 13577</name>
    <dbReference type="NCBI Taxonomy" id="1120990"/>
    <lineage>
        <taxon>Bacteria</taxon>
        <taxon>Bacillati</taxon>
        <taxon>Bacillota</taxon>
        <taxon>Clostridia</taxon>
        <taxon>Eubacteriales</taxon>
        <taxon>Proteinivoracaceae</taxon>
        <taxon>Anaerobranca</taxon>
    </lineage>
</organism>
<dbReference type="CDD" id="cd19974">
    <property type="entry name" value="PBP1_LacI-like"/>
    <property type="match status" value="1"/>
</dbReference>
<sequence>MKITKKKVTMKDIAEKLNISINAVSLALNDKHGVSEETKKLIFETANQMGYFEDKLLNKGFKNICVLIEEKNFYDTTFYTKVILGIETESKKNNFDMLIRFMNLENFQIPTCIESRKVSGILIVGNIRDEHLRMLLKYNIPIVLVDHATLELNLNAILTQNMIGSYLATRHLIKNGHSQIGFVGEIDFSLSFKQRWLGFEQAMKDYGLKVDIDYCITEKVEQFVLAKKYNEFASVISQLSKLPTAWICSNDNTAITLYNALKILGKKVPEDISIIGFDDIESCKIITPNLTTVYVDKELMGKKAVKKLLQIMGKPKQSTEHIYMEVKLIERDSVKCLIK</sequence>
<dbReference type="PANTHER" id="PTHR30146:SF148">
    <property type="entry name" value="HTH-TYPE TRANSCRIPTIONAL REPRESSOR PURR-RELATED"/>
    <property type="match status" value="1"/>
</dbReference>
<evidence type="ECO:0000256" key="3">
    <source>
        <dbReference type="ARBA" id="ARBA00023125"/>
    </source>
</evidence>
<dbReference type="InterPro" id="IPR010982">
    <property type="entry name" value="Lambda_DNA-bd_dom_sf"/>
</dbReference>
<evidence type="ECO:0000256" key="1">
    <source>
        <dbReference type="ARBA" id="ARBA00022491"/>
    </source>
</evidence>